<feature type="compositionally biased region" description="Acidic residues" evidence="18">
    <location>
        <begin position="1862"/>
        <end position="1884"/>
    </location>
</feature>
<dbReference type="InterPro" id="IPR041588">
    <property type="entry name" value="Integrase_H2C2"/>
</dbReference>
<keyword evidence="14" id="KW-0238">DNA-binding</keyword>
<gene>
    <name evidence="22" type="primary">CU041398.1</name>
</gene>
<keyword evidence="17" id="KW-0175">Coiled coil</keyword>
<dbReference type="Pfam" id="PF17921">
    <property type="entry name" value="Integrase_H2C2"/>
    <property type="match status" value="1"/>
</dbReference>
<evidence type="ECO:0000256" key="14">
    <source>
        <dbReference type="ARBA" id="ARBA00023125"/>
    </source>
</evidence>
<evidence type="ECO:0000256" key="2">
    <source>
        <dbReference type="ARBA" id="ARBA00012180"/>
    </source>
</evidence>
<keyword evidence="3" id="KW-0645">Protease</keyword>
<keyword evidence="16" id="KW-0863">Zinc-finger</keyword>
<feature type="domain" description="CCHC-type" evidence="19">
    <location>
        <begin position="466"/>
        <end position="479"/>
    </location>
</feature>
<dbReference type="FunFam" id="3.10.10.10:FF:000004">
    <property type="entry name" value="Uncharacterized protein"/>
    <property type="match status" value="1"/>
</dbReference>
<evidence type="ECO:0000256" key="9">
    <source>
        <dbReference type="ARBA" id="ARBA00022801"/>
    </source>
</evidence>
<dbReference type="PROSITE" id="PS50994">
    <property type="entry name" value="INTEGRASE"/>
    <property type="match status" value="1"/>
</dbReference>
<dbReference type="SUPFAM" id="SSF57756">
    <property type="entry name" value="Retrovirus zinc finger-like domains"/>
    <property type="match status" value="1"/>
</dbReference>
<dbReference type="FunFam" id="3.10.20.370:FF:000001">
    <property type="entry name" value="Retrovirus-related Pol polyprotein from transposon 17.6-like protein"/>
    <property type="match status" value="1"/>
</dbReference>
<reference evidence="22" key="1">
    <citation type="submission" date="2016-05" db="EMBL/GenBank/DDBJ databases">
        <authorList>
            <person name="Lavstsen T."/>
            <person name="Jespersen J.S."/>
        </authorList>
    </citation>
    <scope>NUCLEOTIDE SEQUENCE</scope>
    <source>
        <tissue evidence="22">Brain</tissue>
    </source>
</reference>
<keyword evidence="11" id="KW-0694">RNA-binding</keyword>
<reference evidence="22" key="2">
    <citation type="submission" date="2016-06" db="EMBL/GenBank/DDBJ databases">
        <title>The genome of a short-lived fish provides insights into sex chromosome evolution and the genetic control of aging.</title>
        <authorList>
            <person name="Reichwald K."/>
            <person name="Felder M."/>
            <person name="Petzold A."/>
            <person name="Koch P."/>
            <person name="Groth M."/>
            <person name="Platzer M."/>
        </authorList>
    </citation>
    <scope>NUCLEOTIDE SEQUENCE</scope>
    <source>
        <tissue evidence="22">Brain</tissue>
    </source>
</reference>
<dbReference type="GO" id="GO:0015074">
    <property type="term" value="P:DNA integration"/>
    <property type="evidence" value="ECO:0007669"/>
    <property type="project" value="UniProtKB-KW"/>
</dbReference>
<dbReference type="Gene3D" id="1.10.340.70">
    <property type="match status" value="1"/>
</dbReference>
<dbReference type="PROSITE" id="PS00141">
    <property type="entry name" value="ASP_PROTEASE"/>
    <property type="match status" value="1"/>
</dbReference>
<evidence type="ECO:0000256" key="5">
    <source>
        <dbReference type="ARBA" id="ARBA00022695"/>
    </source>
</evidence>
<accession>A0A1A8G1C5</accession>
<dbReference type="InterPro" id="IPR021109">
    <property type="entry name" value="Peptidase_aspartic_dom_sf"/>
</dbReference>
<feature type="domain" description="Reverse transcriptase" evidence="20">
    <location>
        <begin position="875"/>
        <end position="1054"/>
    </location>
</feature>
<evidence type="ECO:0000256" key="1">
    <source>
        <dbReference type="ARBA" id="ARBA00010879"/>
    </source>
</evidence>
<dbReference type="InterPro" id="IPR000477">
    <property type="entry name" value="RT_dom"/>
</dbReference>
<dbReference type="PANTHER" id="PTHR37984">
    <property type="entry name" value="PROTEIN CBG26694"/>
    <property type="match status" value="1"/>
</dbReference>
<dbReference type="GO" id="GO:0008270">
    <property type="term" value="F:zinc ion binding"/>
    <property type="evidence" value="ECO:0007669"/>
    <property type="project" value="UniProtKB-KW"/>
</dbReference>
<evidence type="ECO:0000256" key="12">
    <source>
        <dbReference type="ARBA" id="ARBA00022908"/>
    </source>
</evidence>
<dbReference type="GO" id="GO:0003964">
    <property type="term" value="F:RNA-directed DNA polymerase activity"/>
    <property type="evidence" value="ECO:0007669"/>
    <property type="project" value="UniProtKB-KW"/>
</dbReference>
<dbReference type="InterPro" id="IPR041577">
    <property type="entry name" value="RT_RNaseH_2"/>
</dbReference>
<dbReference type="PANTHER" id="PTHR37984:SF15">
    <property type="entry name" value="INTEGRASE CATALYTIC DOMAIN-CONTAINING PROTEIN"/>
    <property type="match status" value="1"/>
</dbReference>
<dbReference type="Gene3D" id="4.10.60.10">
    <property type="entry name" value="Zinc finger, CCHC-type"/>
    <property type="match status" value="1"/>
</dbReference>
<dbReference type="Pfam" id="PF14893">
    <property type="entry name" value="PNMA"/>
    <property type="match status" value="1"/>
</dbReference>
<dbReference type="InterPro" id="IPR001584">
    <property type="entry name" value="Integrase_cat-core"/>
</dbReference>
<evidence type="ECO:0000256" key="11">
    <source>
        <dbReference type="ARBA" id="ARBA00022884"/>
    </source>
</evidence>
<keyword evidence="10" id="KW-0460">Magnesium</keyword>
<dbReference type="Pfam" id="PF00078">
    <property type="entry name" value="RVT_1"/>
    <property type="match status" value="1"/>
</dbReference>
<name>A0A1A8G1C5_9TELE</name>
<dbReference type="Gene3D" id="3.30.70.270">
    <property type="match status" value="2"/>
</dbReference>
<dbReference type="Pfam" id="PF17919">
    <property type="entry name" value="RT_RNaseH_2"/>
    <property type="match status" value="1"/>
</dbReference>
<dbReference type="CDD" id="cd01647">
    <property type="entry name" value="RT_LTR"/>
    <property type="match status" value="1"/>
</dbReference>
<dbReference type="PROSITE" id="PS50158">
    <property type="entry name" value="ZF_CCHC"/>
    <property type="match status" value="1"/>
</dbReference>
<feature type="region of interest" description="Disordered" evidence="18">
    <location>
        <begin position="1855"/>
        <end position="1943"/>
    </location>
</feature>
<feature type="compositionally biased region" description="Basic and acidic residues" evidence="18">
    <location>
        <begin position="1827"/>
        <end position="1837"/>
    </location>
</feature>
<sequence>MTDSRKLVSELKRWCRGEGLDETKALMVMVPEDMEIAQIEETLGTVKCLGRVRVRGRMFHQTQNRIMALCECKEKCTDNVPPEVFHLESGTCWPVITLVDAAAPSDFNVKLKTLLEVEGKTIEDIKGLFPDFTPGANTTESILLAIGDILEKSHKPQAEGGYRRLRLLSGNLPVPANEEPFEHWLEQAWLMVEESECSDKEKKRRIMESLKGPALEIAKSVREVNSAADPSDYLKALESAFGTAESGDDLYFAFRLMQQEPTEKLSDFLRRLERALSKVIQRGGFPTDCKDRARVEQLLRGAVASDLMLIQLRLRERKESPPTFLQLLSEIRTEEEYEASRRKLNTSVHPIQTKKLADTSHAELQSLKAEVKELKAKIASCMTSSLDIKERSCSVPPVSTIHPNEQHSDPEFAALKKQVKRLQQKVAQRDNEPDSSGMQTTVTAVEAKQSTYPPNRDRTPPDEQFCYRCGEKGHYMAKCHNPENQAKVIRKLIQTVKTLKVGPNTDTSSTQNTNCQVKQTLLSPPSPAGIPEGLIGPPSLVPIKINGQSCDALFDSGSQVTIIFESWYKTHLSSVPVQAVTGLDLWGLSESNASYPYRGYVVVDFEYPAELTGNSHTVSVLALICPSAKEEQIPVIVGTNTSHVRNLVKQCRQKGLDITKVLGIQADNSPKLAVAGTVSLTSRDDEVGSVVWRGPSPLILPPGKDLQVSCKVDFKQTVDKEILMVDASPLAPLPGSVLLQPMVVPANAVQVNNFKILVQNQSAKETIIPVGTVMGHMYHTASVISTPLQKSGDTQFDGSQIEFGDSPVSEEWRARLRLKLAERSKVFSVSEWDVGLAKEVEHTIRLSDSSPFRQRSRRLAPADIEDVRKHLQELLCAGIIKESRSPYASPIVIVRKKNGTIRMCIDYRLLNSRTVPDQYTTPCIDEALDCLSGSKWFSVLDLRSGYYQIAMAEEDKEKTAFICPLGFFQFERMPQGISGAPASFQRLMEKTVGDMNLLQVLVYLDDLIVFGKSLEEHEERLLKALDRLGEAGLKISLDKCQFCQPQVKYLGHIVSAQGVSPDPEKIGAITTWPQPQELKSLRSFLGFCGYYRRFIANYAAIVRPLTELTKGYAPTQKNRKKFPDSSKIYLKESEPFGERWDESCTQAFHQIILCLTHAPVLAFADPTKPYVLHVDASFKGLGAVLNQQQEDGLKPVAFASRKLSQSEKRYPIHQLEFLALKWAVVDRFHDYLYGAHFTVRTDNNPLTYVLSTAKLNAVGHRWLAALSTYDFEVQYRPGKHNIDADILSRNFPDLDSGTEWETIPQSAVKSICRRVQVFETPDSFTRCVDQTGASSSCVPDIYAFPLKMESHLLEDIPKTDLEHAQKEDPVIGPAIQALLRNQWVNTGSEMSQMKREKDKLIIQNGLLYRTNKMPSGEEVVQLALPKKYHGMVIQSVHDDSGHLGIERTVDLLRKRFFWPKMLQDVEQHIKTCGECVTRKSPTQRVAPLHQISSSGPMDLVCIDFLSMETDSQGMGNVLIVTDHFTRYAQAFPTKNQTAQTVAKTLVNKYFVHYGLPARIHSDQGRDFESRLIKDLLKNMGIRKSRTTPYHPQGDPQPERFNRTLLSMLGTLSTEKKRQWSQHVPYLVHAYNSTKCDATGFSPYFLMFGREARLPVDLCFGTSLDKTAESHSRYVSKLKEDLHQAYQLASETANKLHLKNKTNYDKRVGFQSLEVGDRVLLRNWGLRGKHKLQTKWDPVPYRVVGKMPNLPVYQMKKEMGSGKVKTVHRDHILPIGQNVRLPRFDKNKTQSKAKPEVSQTPVVHEPQLSPDRDSSSEYEYYEPQRPCYSREREQERLRPILRSPELSQEMFIKDQDLNHNDNSSDEESVHEECDLEYATEPDNESDPGTIPGEMSQEESDQDVEGAQEPIPESGMDARAPQSVKKVPQVNAPHSPLGATPDYKSKRTIKPVVRLTYDELGKAKDQPITIIHRGVVITIGQN</sequence>
<dbReference type="InterPro" id="IPR012337">
    <property type="entry name" value="RNaseH-like_sf"/>
</dbReference>
<dbReference type="Gene3D" id="2.40.70.10">
    <property type="entry name" value="Acid Proteases"/>
    <property type="match status" value="1"/>
</dbReference>
<keyword evidence="6" id="KW-0540">Nuclease</keyword>
<dbReference type="InterPro" id="IPR043128">
    <property type="entry name" value="Rev_trsase/Diguanyl_cyclase"/>
</dbReference>
<dbReference type="GO" id="GO:0004523">
    <property type="term" value="F:RNA-DNA hybrid ribonuclease activity"/>
    <property type="evidence" value="ECO:0007669"/>
    <property type="project" value="UniProtKB-EC"/>
</dbReference>
<evidence type="ECO:0000259" key="20">
    <source>
        <dbReference type="PROSITE" id="PS50878"/>
    </source>
</evidence>
<evidence type="ECO:0000256" key="13">
    <source>
        <dbReference type="ARBA" id="ARBA00022918"/>
    </source>
</evidence>
<dbReference type="PROSITE" id="PS50878">
    <property type="entry name" value="RT_POL"/>
    <property type="match status" value="1"/>
</dbReference>
<organism evidence="22">
    <name type="scientific">Nothobranchius korthausae</name>
    <dbReference type="NCBI Taxonomy" id="1143690"/>
    <lineage>
        <taxon>Eukaryota</taxon>
        <taxon>Metazoa</taxon>
        <taxon>Chordata</taxon>
        <taxon>Craniata</taxon>
        <taxon>Vertebrata</taxon>
        <taxon>Euteleostomi</taxon>
        <taxon>Actinopterygii</taxon>
        <taxon>Neopterygii</taxon>
        <taxon>Teleostei</taxon>
        <taxon>Neoteleostei</taxon>
        <taxon>Acanthomorphata</taxon>
        <taxon>Ovalentaria</taxon>
        <taxon>Atherinomorphae</taxon>
        <taxon>Cyprinodontiformes</taxon>
        <taxon>Nothobranchiidae</taxon>
        <taxon>Nothobranchius</taxon>
    </lineage>
</organism>
<evidence type="ECO:0000256" key="6">
    <source>
        <dbReference type="ARBA" id="ARBA00022722"/>
    </source>
</evidence>
<evidence type="ECO:0000256" key="4">
    <source>
        <dbReference type="ARBA" id="ARBA00022679"/>
    </source>
</evidence>
<dbReference type="FunFam" id="3.30.70.270:FF:000020">
    <property type="entry name" value="Transposon Tf2-6 polyprotein-like Protein"/>
    <property type="match status" value="1"/>
</dbReference>
<evidence type="ECO:0000256" key="15">
    <source>
        <dbReference type="ARBA" id="ARBA00039658"/>
    </source>
</evidence>
<dbReference type="EMBL" id="HAEB01018490">
    <property type="protein sequence ID" value="SBQ65017.1"/>
    <property type="molecule type" value="Transcribed_RNA"/>
</dbReference>
<feature type="region of interest" description="Disordered" evidence="18">
    <location>
        <begin position="1776"/>
        <end position="1842"/>
    </location>
</feature>
<dbReference type="Gene3D" id="3.30.420.10">
    <property type="entry name" value="Ribonuclease H-like superfamily/Ribonuclease H"/>
    <property type="match status" value="1"/>
</dbReference>
<dbReference type="Pfam" id="PF20846">
    <property type="entry name" value="PNMA_N"/>
    <property type="match status" value="1"/>
</dbReference>
<dbReference type="Gene3D" id="3.10.10.10">
    <property type="entry name" value="HIV Type 1 Reverse Transcriptase, subunit A, domain 1"/>
    <property type="match status" value="1"/>
</dbReference>
<dbReference type="InterPro" id="IPR048271">
    <property type="entry name" value="PNMA_N"/>
</dbReference>
<dbReference type="InterPro" id="IPR036397">
    <property type="entry name" value="RNaseH_sf"/>
</dbReference>
<keyword evidence="13" id="KW-0695">RNA-directed DNA polymerase</keyword>
<evidence type="ECO:0000256" key="18">
    <source>
        <dbReference type="SAM" id="MobiDB-lite"/>
    </source>
</evidence>
<dbReference type="InterPro" id="IPR048270">
    <property type="entry name" value="PNMA_C"/>
</dbReference>
<evidence type="ECO:0000259" key="19">
    <source>
        <dbReference type="PROSITE" id="PS50158"/>
    </source>
</evidence>
<dbReference type="FunFam" id="1.10.340.70:FF:000001">
    <property type="entry name" value="Retrovirus-related Pol polyprotein from transposon gypsy-like Protein"/>
    <property type="match status" value="1"/>
</dbReference>
<keyword evidence="16" id="KW-0479">Metal-binding</keyword>
<dbReference type="Pfam" id="PF00665">
    <property type="entry name" value="rve"/>
    <property type="match status" value="1"/>
</dbReference>
<proteinExistence type="inferred from homology"/>
<evidence type="ECO:0000313" key="22">
    <source>
        <dbReference type="EMBL" id="SBQ65017.1"/>
    </source>
</evidence>
<dbReference type="EC" id="3.1.26.4" evidence="2"/>
<keyword evidence="12" id="KW-0229">DNA integration</keyword>
<dbReference type="GO" id="GO:0004190">
    <property type="term" value="F:aspartic-type endopeptidase activity"/>
    <property type="evidence" value="ECO:0007669"/>
    <property type="project" value="UniProtKB-KW"/>
</dbReference>
<keyword evidence="7" id="KW-0064">Aspartyl protease</keyword>
<evidence type="ECO:0000256" key="16">
    <source>
        <dbReference type="PROSITE-ProRule" id="PRU00047"/>
    </source>
</evidence>
<dbReference type="FunFam" id="3.30.420.10:FF:000269">
    <property type="entry name" value="Uncharacterized protein"/>
    <property type="match status" value="1"/>
</dbReference>
<dbReference type="SUPFAM" id="SSF53098">
    <property type="entry name" value="Ribonuclease H-like"/>
    <property type="match status" value="1"/>
</dbReference>
<dbReference type="CDD" id="cd09274">
    <property type="entry name" value="RNase_HI_RT_Ty3"/>
    <property type="match status" value="1"/>
</dbReference>
<keyword evidence="4" id="KW-0808">Transferase</keyword>
<protein>
    <recommendedName>
        <fullName evidence="15">Gypsy retrotransposon integrase-like protein 1</fullName>
        <ecNumber evidence="2">3.1.26.4</ecNumber>
    </recommendedName>
</protein>
<dbReference type="SUPFAM" id="SSF50630">
    <property type="entry name" value="Acid proteases"/>
    <property type="match status" value="1"/>
</dbReference>
<feature type="compositionally biased region" description="Acidic residues" evidence="18">
    <location>
        <begin position="1894"/>
        <end position="1904"/>
    </location>
</feature>
<dbReference type="InterPro" id="IPR001969">
    <property type="entry name" value="Aspartic_peptidase_AS"/>
</dbReference>
<dbReference type="InterPro" id="IPR036875">
    <property type="entry name" value="Znf_CCHC_sf"/>
</dbReference>
<dbReference type="InterPro" id="IPR001878">
    <property type="entry name" value="Znf_CCHC"/>
</dbReference>
<evidence type="ECO:0000256" key="3">
    <source>
        <dbReference type="ARBA" id="ARBA00022670"/>
    </source>
</evidence>
<evidence type="ECO:0000259" key="21">
    <source>
        <dbReference type="PROSITE" id="PS50994"/>
    </source>
</evidence>
<feature type="coiled-coil region" evidence="17">
    <location>
        <begin position="357"/>
        <end position="384"/>
    </location>
</feature>
<keyword evidence="5" id="KW-0548">Nucleotidyltransferase</keyword>
<dbReference type="SUPFAM" id="SSF56672">
    <property type="entry name" value="DNA/RNA polymerases"/>
    <property type="match status" value="1"/>
</dbReference>
<evidence type="ECO:0000256" key="10">
    <source>
        <dbReference type="ARBA" id="ARBA00022842"/>
    </source>
</evidence>
<comment type="similarity">
    <text evidence="1">Belongs to the beta type-B retroviral polymerase family. HERV class-II K(HML-2) pol subfamily.</text>
</comment>
<dbReference type="GO" id="GO:0006508">
    <property type="term" value="P:proteolysis"/>
    <property type="evidence" value="ECO:0007669"/>
    <property type="project" value="UniProtKB-KW"/>
</dbReference>
<dbReference type="GO" id="GO:0003677">
    <property type="term" value="F:DNA binding"/>
    <property type="evidence" value="ECO:0007669"/>
    <property type="project" value="UniProtKB-KW"/>
</dbReference>
<dbReference type="GO" id="GO:0003723">
    <property type="term" value="F:RNA binding"/>
    <property type="evidence" value="ECO:0007669"/>
    <property type="project" value="UniProtKB-KW"/>
</dbReference>
<keyword evidence="8" id="KW-0255">Endonuclease</keyword>
<feature type="domain" description="Integrase catalytic" evidence="21">
    <location>
        <begin position="1492"/>
        <end position="1650"/>
    </location>
</feature>
<evidence type="ECO:0000256" key="17">
    <source>
        <dbReference type="SAM" id="Coils"/>
    </source>
</evidence>
<dbReference type="InterPro" id="IPR043502">
    <property type="entry name" value="DNA/RNA_pol_sf"/>
</dbReference>
<keyword evidence="16" id="KW-0862">Zinc</keyword>
<evidence type="ECO:0000256" key="7">
    <source>
        <dbReference type="ARBA" id="ARBA00022750"/>
    </source>
</evidence>
<dbReference type="InterPro" id="IPR050951">
    <property type="entry name" value="Retrovirus_Pol_polyprotein"/>
</dbReference>
<keyword evidence="9" id="KW-0378">Hydrolase</keyword>
<dbReference type="Gene3D" id="3.10.20.370">
    <property type="match status" value="1"/>
</dbReference>
<evidence type="ECO:0000256" key="8">
    <source>
        <dbReference type="ARBA" id="ARBA00022759"/>
    </source>
</evidence>